<protein>
    <submittedName>
        <fullName evidence="1">Uncharacterized protein</fullName>
    </submittedName>
</protein>
<comment type="caution">
    <text evidence="1">The sequence shown here is derived from an EMBL/GenBank/DDBJ whole genome shotgun (WGS) entry which is preliminary data.</text>
</comment>
<evidence type="ECO:0000313" key="2">
    <source>
        <dbReference type="Proteomes" id="UP000034076"/>
    </source>
</evidence>
<keyword evidence="2" id="KW-1185">Reference proteome</keyword>
<evidence type="ECO:0000313" key="1">
    <source>
        <dbReference type="EMBL" id="KKI52323.1"/>
    </source>
</evidence>
<sequence>MSNFELHKFDKFHVEIVSRTVRTIMKIPKFRYLLTPHFLNRSNNRHDATIPSRIIKSCIPIILSLSS</sequence>
<organism evidence="1 2">
    <name type="scientific">Christensenella hongkongensis</name>
    <dbReference type="NCBI Taxonomy" id="270498"/>
    <lineage>
        <taxon>Bacteria</taxon>
        <taxon>Bacillati</taxon>
        <taxon>Bacillota</taxon>
        <taxon>Clostridia</taxon>
        <taxon>Christensenellales</taxon>
        <taxon>Christensenellaceae</taxon>
        <taxon>Christensenella</taxon>
    </lineage>
</organism>
<dbReference type="STRING" id="270498.CHK_0155"/>
<dbReference type="AlphaFoldDB" id="A0A0M2NJG9"/>
<accession>A0A0M2NJG9</accession>
<dbReference type="EMBL" id="LAYJ01000027">
    <property type="protein sequence ID" value="KKI52323.1"/>
    <property type="molecule type" value="Genomic_DNA"/>
</dbReference>
<reference evidence="1 2" key="1">
    <citation type="submission" date="2015-04" db="EMBL/GenBank/DDBJ databases">
        <title>Draft genome sequence of bacteremic isolate Catabacter hongkongensis type strain HKU16T.</title>
        <authorList>
            <person name="Lau S.K."/>
            <person name="Teng J.L."/>
            <person name="Huang Y."/>
            <person name="Curreem S.O."/>
            <person name="Tsui S.K."/>
            <person name="Woo P.C."/>
        </authorList>
    </citation>
    <scope>NUCLEOTIDE SEQUENCE [LARGE SCALE GENOMIC DNA]</scope>
    <source>
        <strain evidence="1 2">HKU16</strain>
    </source>
</reference>
<name>A0A0M2NJG9_9FIRM</name>
<gene>
    <name evidence="1" type="ORF">CHK_0155</name>
</gene>
<proteinExistence type="predicted"/>
<dbReference type="Proteomes" id="UP000034076">
    <property type="component" value="Unassembled WGS sequence"/>
</dbReference>